<evidence type="ECO:0000313" key="10">
    <source>
        <dbReference type="Proteomes" id="UP000289703"/>
    </source>
</evidence>
<dbReference type="Pfam" id="PF00933">
    <property type="entry name" value="Glyco_hydro_3"/>
    <property type="match status" value="1"/>
</dbReference>
<dbReference type="Gene3D" id="3.40.710.10">
    <property type="entry name" value="DD-peptidase/beta-lactamase superfamily"/>
    <property type="match status" value="1"/>
</dbReference>
<evidence type="ECO:0000256" key="1">
    <source>
        <dbReference type="ARBA" id="ARBA00001231"/>
    </source>
</evidence>
<keyword evidence="4" id="KW-0378">Hydrolase</keyword>
<comment type="caution">
    <text evidence="9">The sequence shown here is derived from an EMBL/GenBank/DDBJ whole genome shotgun (WGS) entry which is preliminary data.</text>
</comment>
<dbReference type="InterPro" id="IPR001764">
    <property type="entry name" value="Glyco_hydro_3_N"/>
</dbReference>
<keyword evidence="5" id="KW-0326">Glycosidase</keyword>
<dbReference type="RefSeq" id="WP_129254585.1">
    <property type="nucleotide sequence ID" value="NZ_SAXA01000008.1"/>
</dbReference>
<evidence type="ECO:0000313" key="9">
    <source>
        <dbReference type="EMBL" id="RXQ93952.1"/>
    </source>
</evidence>
<dbReference type="Gene3D" id="3.40.50.1700">
    <property type="entry name" value="Glycoside hydrolase family 3 C-terminal domain"/>
    <property type="match status" value="1"/>
</dbReference>
<dbReference type="InterPro" id="IPR017853">
    <property type="entry name" value="GH"/>
</dbReference>
<dbReference type="InterPro" id="IPR001466">
    <property type="entry name" value="Beta-lactam-related"/>
</dbReference>
<feature type="domain" description="Beta-lactamase-related" evidence="7">
    <location>
        <begin position="797"/>
        <end position="989"/>
    </location>
</feature>
<dbReference type="GO" id="GO:0009254">
    <property type="term" value="P:peptidoglycan turnover"/>
    <property type="evidence" value="ECO:0007669"/>
    <property type="project" value="TreeGrafter"/>
</dbReference>
<comment type="similarity">
    <text evidence="2">Belongs to the glycosyl hydrolase 3 family.</text>
</comment>
<dbReference type="InterPro" id="IPR036962">
    <property type="entry name" value="Glyco_hydro_3_N_sf"/>
</dbReference>
<feature type="chain" id="PRO_5020605923" description="beta-N-acetylhexosaminidase" evidence="6">
    <location>
        <begin position="26"/>
        <end position="1034"/>
    </location>
</feature>
<dbReference type="SUPFAM" id="SSF56601">
    <property type="entry name" value="beta-lactamase/transpeptidase-like"/>
    <property type="match status" value="1"/>
</dbReference>
<evidence type="ECO:0000259" key="8">
    <source>
        <dbReference type="Pfam" id="PF00933"/>
    </source>
</evidence>
<dbReference type="PANTHER" id="PTHR30480:SF13">
    <property type="entry name" value="BETA-HEXOSAMINIDASE"/>
    <property type="match status" value="1"/>
</dbReference>
<dbReference type="GO" id="GO:0005975">
    <property type="term" value="P:carbohydrate metabolic process"/>
    <property type="evidence" value="ECO:0007669"/>
    <property type="project" value="InterPro"/>
</dbReference>
<protein>
    <recommendedName>
        <fullName evidence="3">beta-N-acetylhexosaminidase</fullName>
        <ecNumber evidence="3">3.2.1.52</ecNumber>
    </recommendedName>
</protein>
<sequence>MILKIPNLRHLVLAIFCFLSLSSRAQSVSTSTEPLSSIFVNDVPWADSIMAGMNQDQRIAQLFMVAAYSNKTSAEEKKILNLIEKFQIGGLIFFQGTPQEQARLTNLYQSRSHLPLWIGMDAEYGLGARLKETLKFPQQITMGAVQDNNLLFQVGKEMAVECRRMGIHVNFAPVLDVNSNPKNPVINSRSYGEGKTNVADKGIAFASGLQSGGVVAVGKHFPGHGDTDTDSHLDLPVVDRSRAALDSVELQPFKQSIEAGIGGIMVAHLNVPALDKEAKAATLSQPIVTGLLKKELDFKGLVFTDALNMQGVRKFYKPGEVDAKAAIAGNDVLLFSEDVPKAIEEIKAAIARGELTQEDINQSCLKILKTKYWLGLNNYKAVDSDHLWSGLNTQQGMILRRLLIENAMTVVSNKNDLLPLKRLDTLRIASVAMGARKRNHFQEYLGRYTNIDFYQIDKNASQKQYNTLLKNLESYNLVIVSKHDSNLRASKKFGVTDQTVSFVNSLSKRKKVIFDLFASPYALDFYKKLDRLESIMVSYEDNVETQMASAQIIFGGIGAKGRLPVSVNKDLAEGTGIDTKKNRLGYAYAEQTGFDSSQLKKIDSIALDAIEQKAMPGCQILVAHKGRIILDKAYGYHSYKKNVNVKTTDLYDLASVTKVAASLPILMQLVDEGKIDIDGQLGDYLSVAKGTNKDSLVLRKILAHEARLLPWKPFHREVVDTARLRRDLFSRDSSRIYRVKVGNHLFANKNYRFCKSIFSSSASKEYPIQVADNLYIREGYCDTIYKQILATEYRETNGYKYSDLGFILLKKLFEEQLSCSMESYVKKNIYRKLGAGTLGYHPRQRFSLSRIAPTQNDRFFRKQLIKGYVQDPTAAMLGGVAGHAGVFGNAEDLAKLMQMYLQKGSYGGVTFFQPETLEAFSSRAYPDGENRRGIGFDKPFLDRTDTTGPTTCKASLHSFGHTGFTGTMVWVDPDYDLVYVFLSNRVFPDEWNTRLMKMDVRTKIQECLYDAIMPPFVIDTTETIVDTTTGCKAD</sequence>
<feature type="domain" description="Glycoside hydrolase family 3 N-terminal" evidence="8">
    <location>
        <begin position="56"/>
        <end position="369"/>
    </location>
</feature>
<proteinExistence type="inferred from homology"/>
<comment type="catalytic activity">
    <reaction evidence="1">
        <text>Hydrolysis of terminal non-reducing N-acetyl-D-hexosamine residues in N-acetyl-beta-D-hexosaminides.</text>
        <dbReference type="EC" id="3.2.1.52"/>
    </reaction>
</comment>
<evidence type="ECO:0000256" key="2">
    <source>
        <dbReference type="ARBA" id="ARBA00005336"/>
    </source>
</evidence>
<dbReference type="InterPro" id="IPR019800">
    <property type="entry name" value="Glyco_hydro_3_AS"/>
</dbReference>
<evidence type="ECO:0000256" key="5">
    <source>
        <dbReference type="ARBA" id="ARBA00023295"/>
    </source>
</evidence>
<dbReference type="InterPro" id="IPR012338">
    <property type="entry name" value="Beta-lactam/transpept-like"/>
</dbReference>
<dbReference type="GO" id="GO:0004563">
    <property type="term" value="F:beta-N-acetylhexosaminidase activity"/>
    <property type="evidence" value="ECO:0007669"/>
    <property type="project" value="UniProtKB-EC"/>
</dbReference>
<dbReference type="EMBL" id="SAXA01000008">
    <property type="protein sequence ID" value="RXQ93952.1"/>
    <property type="molecule type" value="Genomic_DNA"/>
</dbReference>
<dbReference type="OrthoDB" id="9805821at2"/>
<dbReference type="Pfam" id="PF00144">
    <property type="entry name" value="Beta-lactamase"/>
    <property type="match status" value="2"/>
</dbReference>
<dbReference type="InterPro" id="IPR036881">
    <property type="entry name" value="Glyco_hydro_3_C_sf"/>
</dbReference>
<keyword evidence="10" id="KW-1185">Reference proteome</keyword>
<evidence type="ECO:0000256" key="6">
    <source>
        <dbReference type="SAM" id="SignalP"/>
    </source>
</evidence>
<evidence type="ECO:0000259" key="7">
    <source>
        <dbReference type="Pfam" id="PF00144"/>
    </source>
</evidence>
<dbReference type="Proteomes" id="UP000289703">
    <property type="component" value="Unassembled WGS sequence"/>
</dbReference>
<dbReference type="InterPro" id="IPR050226">
    <property type="entry name" value="NagZ_Beta-hexosaminidase"/>
</dbReference>
<reference evidence="9 10" key="1">
    <citation type="submission" date="2019-01" db="EMBL/GenBank/DDBJ databases">
        <title>Ancylomarina salipaludis sp. nov., isolated from a salt marsh.</title>
        <authorList>
            <person name="Yoon J.-H."/>
        </authorList>
    </citation>
    <scope>NUCLEOTIDE SEQUENCE [LARGE SCALE GENOMIC DNA]</scope>
    <source>
        <strain evidence="9 10">SHSM-M15</strain>
    </source>
</reference>
<dbReference type="PANTHER" id="PTHR30480">
    <property type="entry name" value="BETA-HEXOSAMINIDASE-RELATED"/>
    <property type="match status" value="1"/>
</dbReference>
<evidence type="ECO:0000256" key="3">
    <source>
        <dbReference type="ARBA" id="ARBA00012663"/>
    </source>
</evidence>
<feature type="domain" description="Beta-lactamase-related" evidence="7">
    <location>
        <begin position="609"/>
        <end position="713"/>
    </location>
</feature>
<dbReference type="PRINTS" id="PR00133">
    <property type="entry name" value="GLHYDRLASE3"/>
</dbReference>
<feature type="signal peptide" evidence="6">
    <location>
        <begin position="1"/>
        <end position="25"/>
    </location>
</feature>
<dbReference type="SUPFAM" id="SSF51445">
    <property type="entry name" value="(Trans)glycosidases"/>
    <property type="match status" value="1"/>
</dbReference>
<name>A0A4Q1JL63_9BACT</name>
<dbReference type="PROSITE" id="PS00775">
    <property type="entry name" value="GLYCOSYL_HYDROL_F3"/>
    <property type="match status" value="1"/>
</dbReference>
<dbReference type="Gene3D" id="3.20.20.300">
    <property type="entry name" value="Glycoside hydrolase, family 3, N-terminal domain"/>
    <property type="match status" value="1"/>
</dbReference>
<accession>A0A4Q1JL63</accession>
<dbReference type="SUPFAM" id="SSF52279">
    <property type="entry name" value="Beta-D-glucan exohydrolase, C-terminal domain"/>
    <property type="match status" value="1"/>
</dbReference>
<gene>
    <name evidence="9" type="ORF">EO244_10270</name>
</gene>
<evidence type="ECO:0000256" key="4">
    <source>
        <dbReference type="ARBA" id="ARBA00022801"/>
    </source>
</evidence>
<dbReference type="AlphaFoldDB" id="A0A4Q1JL63"/>
<dbReference type="EC" id="3.2.1.52" evidence="3"/>
<keyword evidence="6" id="KW-0732">Signal</keyword>
<organism evidence="9 10">
    <name type="scientific">Ancylomarina salipaludis</name>
    <dbReference type="NCBI Taxonomy" id="2501299"/>
    <lineage>
        <taxon>Bacteria</taxon>
        <taxon>Pseudomonadati</taxon>
        <taxon>Bacteroidota</taxon>
        <taxon>Bacteroidia</taxon>
        <taxon>Marinilabiliales</taxon>
        <taxon>Marinifilaceae</taxon>
        <taxon>Ancylomarina</taxon>
    </lineage>
</organism>